<dbReference type="GO" id="GO:0000270">
    <property type="term" value="P:peptidoglycan metabolic process"/>
    <property type="evidence" value="ECO:0007669"/>
    <property type="project" value="InterPro"/>
</dbReference>
<keyword evidence="4" id="KW-0472">Membrane</keyword>
<dbReference type="EC" id="4.2.2.-" evidence="6"/>
<dbReference type="PROSITE" id="PS00922">
    <property type="entry name" value="TRANSGLYCOSYLASE"/>
    <property type="match status" value="1"/>
</dbReference>
<feature type="domain" description="Solute-binding protein family 3/N-terminal" evidence="5">
    <location>
        <begin position="36"/>
        <end position="258"/>
    </location>
</feature>
<comment type="similarity">
    <text evidence="2">Belongs to the transglycosylase Slt family.</text>
</comment>
<dbReference type="InterPro" id="IPR023346">
    <property type="entry name" value="Lysozyme-like_dom_sf"/>
</dbReference>
<dbReference type="Proteomes" id="UP000605201">
    <property type="component" value="Unassembled WGS sequence"/>
</dbReference>
<protein>
    <submittedName>
        <fullName evidence="6">Membrane-bound lytic murein transglycosylase MltF</fullName>
        <ecNumber evidence="6">4.2.2.-</ecNumber>
    </submittedName>
</protein>
<dbReference type="SUPFAM" id="SSF53955">
    <property type="entry name" value="Lysozyme-like"/>
    <property type="match status" value="1"/>
</dbReference>
<dbReference type="SMART" id="SM00062">
    <property type="entry name" value="PBPb"/>
    <property type="match status" value="1"/>
</dbReference>
<dbReference type="Pfam" id="PF01464">
    <property type="entry name" value="SLT"/>
    <property type="match status" value="1"/>
</dbReference>
<proteinExistence type="inferred from homology"/>
<evidence type="ECO:0000256" key="4">
    <source>
        <dbReference type="ARBA" id="ARBA00023237"/>
    </source>
</evidence>
<evidence type="ECO:0000256" key="2">
    <source>
        <dbReference type="ARBA" id="ARBA00007734"/>
    </source>
</evidence>
<gene>
    <name evidence="6" type="primary">mltF</name>
    <name evidence="6" type="ORF">H8D96_18520</name>
</gene>
<dbReference type="CDD" id="cd13403">
    <property type="entry name" value="MLTF-like"/>
    <property type="match status" value="1"/>
</dbReference>
<dbReference type="PROSITE" id="PS51257">
    <property type="entry name" value="PROKAR_LIPOPROTEIN"/>
    <property type="match status" value="1"/>
</dbReference>
<dbReference type="PANTHER" id="PTHR35936:SF32">
    <property type="entry name" value="MEMBRANE-BOUND LYTIC MUREIN TRANSGLYCOSYLASE F"/>
    <property type="match status" value="1"/>
</dbReference>
<evidence type="ECO:0000313" key="6">
    <source>
        <dbReference type="EMBL" id="MBC8433911.1"/>
    </source>
</evidence>
<evidence type="ECO:0000259" key="5">
    <source>
        <dbReference type="SMART" id="SM00062"/>
    </source>
</evidence>
<comment type="subcellular location">
    <subcellularLocation>
        <location evidence="1">Cell outer membrane</location>
        <topology evidence="1">Peripheral membrane protein</topology>
    </subcellularLocation>
</comment>
<keyword evidence="3" id="KW-0732">Signal</keyword>
<dbReference type="PANTHER" id="PTHR35936">
    <property type="entry name" value="MEMBRANE-BOUND LYTIC MUREIN TRANSGLYCOSYLASE F"/>
    <property type="match status" value="1"/>
</dbReference>
<dbReference type="GO" id="GO:0008933">
    <property type="term" value="F:peptidoglycan lytic transglycosylase activity"/>
    <property type="evidence" value="ECO:0007669"/>
    <property type="project" value="InterPro"/>
</dbReference>
<dbReference type="CDD" id="cd01009">
    <property type="entry name" value="PBP2_YfhD_N"/>
    <property type="match status" value="1"/>
</dbReference>
<reference evidence="6 7" key="1">
    <citation type="submission" date="2020-08" db="EMBL/GenBank/DDBJ databases">
        <title>Bridging the membrane lipid divide: bacteria of the FCB group superphylum have the potential to synthesize archaeal ether lipids.</title>
        <authorList>
            <person name="Villanueva L."/>
            <person name="Von Meijenfeldt F.A.B."/>
            <person name="Westbye A.B."/>
            <person name="Yadav S."/>
            <person name="Hopmans E.C."/>
            <person name="Dutilh B.E."/>
            <person name="Sinninghe Damste J.S."/>
        </authorList>
    </citation>
    <scope>NUCLEOTIDE SEQUENCE [LARGE SCALE GENOMIC DNA]</scope>
    <source>
        <strain evidence="6">NIOZ-UU17</strain>
    </source>
</reference>
<sequence>MHSRRKTFVVWIFCLLILLCACSEKNALERIQETGAITVLTRNNAHCYYIYRDTPMGFEYDLAKALAEYMGVQLKIVTPRWDSLIKSLNSGKGDFIASSMTITPSRENLVDFSFSYMDIQQYVIAHKSDYQIKAMEDLAGRVLHVRRGTSYEERLRELKERGLNIKIKFHDDTPTEELIRMVAEREIDITIADSNVALLNRRYYPDVRMTFSISEPQYIGWAVKKGEKELLDQINRFFEKMKKERRLTRIYKKYYSAVDVFDYVDLKQYHRRLKTRLPKYGDIIKRTSTEHGFDWRLIAAVIYQESHLDPNARSNTGVRGIMQLTQTTAKEMGIKNRLDPVQSINGGVKYLKKLYDRYEDIQGFDRMLFTLAGYNVGPGHILDARKIAGKKGLDPNRWSSLEQTLPLLRQPKYYTDTTYGYCRGTEPVRFVHRVLTYYDILKREGIG</sequence>
<dbReference type="Gene3D" id="3.40.190.10">
    <property type="entry name" value="Periplasmic binding protein-like II"/>
    <property type="match status" value="2"/>
</dbReference>
<dbReference type="InterPro" id="IPR001638">
    <property type="entry name" value="Solute-binding_3/MltF_N"/>
</dbReference>
<dbReference type="AlphaFoldDB" id="A0A8J6TNT9"/>
<evidence type="ECO:0000256" key="1">
    <source>
        <dbReference type="ARBA" id="ARBA00004339"/>
    </source>
</evidence>
<dbReference type="GO" id="GO:0009279">
    <property type="term" value="C:cell outer membrane"/>
    <property type="evidence" value="ECO:0007669"/>
    <property type="project" value="UniProtKB-SubCell"/>
</dbReference>
<dbReference type="InterPro" id="IPR008258">
    <property type="entry name" value="Transglycosylase_SLT_dom_1"/>
</dbReference>
<keyword evidence="4" id="KW-0998">Cell outer membrane</keyword>
<evidence type="ECO:0000313" key="7">
    <source>
        <dbReference type="Proteomes" id="UP000605201"/>
    </source>
</evidence>
<dbReference type="Gene3D" id="1.10.530.10">
    <property type="match status" value="1"/>
</dbReference>
<dbReference type="InterPro" id="IPR000189">
    <property type="entry name" value="Transglyc_AS"/>
</dbReference>
<keyword evidence="6" id="KW-0456">Lyase</keyword>
<name>A0A8J6TNT9_9BACT</name>
<dbReference type="SUPFAM" id="SSF53850">
    <property type="entry name" value="Periplasmic binding protein-like II"/>
    <property type="match status" value="1"/>
</dbReference>
<accession>A0A8J6TNT9</accession>
<comment type="caution">
    <text evidence="6">The sequence shown here is derived from an EMBL/GenBank/DDBJ whole genome shotgun (WGS) entry which is preliminary data.</text>
</comment>
<organism evidence="6 7">
    <name type="scientific">Candidatus Desulfatibia vada</name>
    <dbReference type="NCBI Taxonomy" id="2841696"/>
    <lineage>
        <taxon>Bacteria</taxon>
        <taxon>Pseudomonadati</taxon>
        <taxon>Thermodesulfobacteriota</taxon>
        <taxon>Desulfobacteria</taxon>
        <taxon>Desulfobacterales</taxon>
        <taxon>Desulfobacterales incertae sedis</taxon>
        <taxon>Candidatus Desulfatibia</taxon>
    </lineage>
</organism>
<dbReference type="Pfam" id="PF00497">
    <property type="entry name" value="SBP_bac_3"/>
    <property type="match status" value="1"/>
</dbReference>
<dbReference type="NCBIfam" id="NF008112">
    <property type="entry name" value="PRK10859.1"/>
    <property type="match status" value="1"/>
</dbReference>
<dbReference type="EMBL" id="JACNIG010000352">
    <property type="protein sequence ID" value="MBC8433911.1"/>
    <property type="molecule type" value="Genomic_DNA"/>
</dbReference>
<evidence type="ECO:0000256" key="3">
    <source>
        <dbReference type="ARBA" id="ARBA00022729"/>
    </source>
</evidence>